<dbReference type="Gene3D" id="1.10.630.10">
    <property type="entry name" value="Cytochrome P450"/>
    <property type="match status" value="1"/>
</dbReference>
<dbReference type="PANTHER" id="PTHR47947:SF6">
    <property type="entry name" value="CYTOCHROME P450"/>
    <property type="match status" value="1"/>
</dbReference>
<dbReference type="Pfam" id="PF00067">
    <property type="entry name" value="p450"/>
    <property type="match status" value="1"/>
</dbReference>
<dbReference type="InterPro" id="IPR036396">
    <property type="entry name" value="Cyt_P450_sf"/>
</dbReference>
<evidence type="ECO:0000256" key="6">
    <source>
        <dbReference type="RuleBase" id="RU000461"/>
    </source>
</evidence>
<dbReference type="PRINTS" id="PR00385">
    <property type="entry name" value="P450"/>
</dbReference>
<evidence type="ECO:0000256" key="7">
    <source>
        <dbReference type="SAM" id="SignalP"/>
    </source>
</evidence>
<dbReference type="OrthoDB" id="1055148at2759"/>
<dbReference type="GO" id="GO:0005506">
    <property type="term" value="F:iron ion binding"/>
    <property type="evidence" value="ECO:0007669"/>
    <property type="project" value="InterPro"/>
</dbReference>
<dbReference type="PANTHER" id="PTHR47947">
    <property type="entry name" value="CYTOCHROME P450 82C3-RELATED"/>
    <property type="match status" value="1"/>
</dbReference>
<keyword evidence="9" id="KW-1185">Reference proteome</keyword>
<dbReference type="PROSITE" id="PS00086">
    <property type="entry name" value="CYTOCHROME_P450"/>
    <property type="match status" value="1"/>
</dbReference>
<feature type="signal peptide" evidence="7">
    <location>
        <begin position="1"/>
        <end position="23"/>
    </location>
</feature>
<evidence type="ECO:0000256" key="2">
    <source>
        <dbReference type="ARBA" id="ARBA00022723"/>
    </source>
</evidence>
<dbReference type="InterPro" id="IPR001128">
    <property type="entry name" value="Cyt_P450"/>
</dbReference>
<feature type="chain" id="PRO_5035801084" evidence="7">
    <location>
        <begin position="24"/>
        <end position="521"/>
    </location>
</feature>
<evidence type="ECO:0000256" key="3">
    <source>
        <dbReference type="ARBA" id="ARBA00023002"/>
    </source>
</evidence>
<dbReference type="GO" id="GO:0004497">
    <property type="term" value="F:monooxygenase activity"/>
    <property type="evidence" value="ECO:0007669"/>
    <property type="project" value="UniProtKB-KW"/>
</dbReference>
<organism evidence="8 9">
    <name type="scientific">Panicum virgatum</name>
    <name type="common">Blackwell switchgrass</name>
    <dbReference type="NCBI Taxonomy" id="38727"/>
    <lineage>
        <taxon>Eukaryota</taxon>
        <taxon>Viridiplantae</taxon>
        <taxon>Streptophyta</taxon>
        <taxon>Embryophyta</taxon>
        <taxon>Tracheophyta</taxon>
        <taxon>Spermatophyta</taxon>
        <taxon>Magnoliopsida</taxon>
        <taxon>Liliopsida</taxon>
        <taxon>Poales</taxon>
        <taxon>Poaceae</taxon>
        <taxon>PACMAD clade</taxon>
        <taxon>Panicoideae</taxon>
        <taxon>Panicodae</taxon>
        <taxon>Paniceae</taxon>
        <taxon>Panicinae</taxon>
        <taxon>Panicum</taxon>
        <taxon>Panicum sect. Hiantes</taxon>
    </lineage>
</organism>
<evidence type="ECO:0000256" key="1">
    <source>
        <dbReference type="ARBA" id="ARBA00022617"/>
    </source>
</evidence>
<keyword evidence="1 5" id="KW-0349">Heme</keyword>
<comment type="caution">
    <text evidence="8">The sequence shown here is derived from an EMBL/GenBank/DDBJ whole genome shotgun (WGS) entry which is preliminary data.</text>
</comment>
<feature type="binding site" description="axial binding residue" evidence="5">
    <location>
        <position position="457"/>
    </location>
    <ligand>
        <name>heme</name>
        <dbReference type="ChEBI" id="CHEBI:30413"/>
    </ligand>
    <ligandPart>
        <name>Fe</name>
        <dbReference type="ChEBI" id="CHEBI:18248"/>
    </ligandPart>
</feature>
<comment type="cofactor">
    <cofactor evidence="5">
        <name>heme</name>
        <dbReference type="ChEBI" id="CHEBI:30413"/>
    </cofactor>
</comment>
<dbReference type="GO" id="GO:0016705">
    <property type="term" value="F:oxidoreductase activity, acting on paired donors, with incorporation or reduction of molecular oxygen"/>
    <property type="evidence" value="ECO:0007669"/>
    <property type="project" value="InterPro"/>
</dbReference>
<evidence type="ECO:0000313" key="9">
    <source>
        <dbReference type="Proteomes" id="UP000823388"/>
    </source>
</evidence>
<comment type="similarity">
    <text evidence="6">Belongs to the cytochrome P450 family.</text>
</comment>
<evidence type="ECO:0000256" key="4">
    <source>
        <dbReference type="ARBA" id="ARBA00023004"/>
    </source>
</evidence>
<reference evidence="8" key="1">
    <citation type="submission" date="2020-05" db="EMBL/GenBank/DDBJ databases">
        <title>WGS assembly of Panicum virgatum.</title>
        <authorList>
            <person name="Lovell J.T."/>
            <person name="Jenkins J."/>
            <person name="Shu S."/>
            <person name="Juenger T.E."/>
            <person name="Schmutz J."/>
        </authorList>
    </citation>
    <scope>NUCLEOTIDE SEQUENCE</scope>
    <source>
        <strain evidence="8">AP13</strain>
    </source>
</reference>
<accession>A0A8T0V9Y7</accession>
<proteinExistence type="inferred from homology"/>
<name>A0A8T0V9Y7_PANVG</name>
<dbReference type="AlphaFoldDB" id="A0A8T0V9Y7"/>
<keyword evidence="2 5" id="KW-0479">Metal-binding</keyword>
<gene>
    <name evidence="8" type="ORF">PVAP13_3KG483001</name>
</gene>
<dbReference type="GO" id="GO:0020037">
    <property type="term" value="F:heme binding"/>
    <property type="evidence" value="ECO:0007669"/>
    <property type="project" value="InterPro"/>
</dbReference>
<sequence length="521" mass="56835">MEMISKPLLFASLLLLLITWLLSRLLSASHRNKNAIGQGRRIPSPPALPVVGHLHLLKKPLHRCLASLADRYGDGAGLLLLRFGSKPVLFVTSPSVADECFTVHDVALADRPGLASRRLLTDDCPSISTASYGPLWRQLRRLATVHALCAHRLAATAAARDAAARAMAARLRLRLRSAGPGASVAVKETAYEFVVNAIMTTVAGERMTGEQVLRFKEMTEAGFAAAGAANRHDFLPVLRLLDFGRTAKRLAALAKARHRFGQSLIDEYRRRHPRGAPAQETPRTVIGDLLRQQQEGSPEPLDDVVIRTVCLSLLQAGTDTSTSTIEWAMALLLSNPDALKKAADEIHSVVGTSRLLHESDLAGLPYLRSVIAETLRLCPLTPNHVPHEASRDCAIAGGHAVARGTMVLVDVYSMQRDPAMWRDPEKFMPERFMEDDGDRPDGGRGWMMPFGMGRRRCPGEGLAVRTVGMALGVMLQCFEWGREGEVDMSEGSGLTMPMAVPLVASCRPHPEMESLLETLTL</sequence>
<evidence type="ECO:0000256" key="5">
    <source>
        <dbReference type="PIRSR" id="PIRSR602401-1"/>
    </source>
</evidence>
<dbReference type="InterPro" id="IPR002401">
    <property type="entry name" value="Cyt_P450_E_grp-I"/>
</dbReference>
<evidence type="ECO:0000313" key="8">
    <source>
        <dbReference type="EMBL" id="KAG2630316.1"/>
    </source>
</evidence>
<dbReference type="SUPFAM" id="SSF48264">
    <property type="entry name" value="Cytochrome P450"/>
    <property type="match status" value="1"/>
</dbReference>
<dbReference type="PRINTS" id="PR00463">
    <property type="entry name" value="EP450I"/>
</dbReference>
<dbReference type="InterPro" id="IPR017972">
    <property type="entry name" value="Cyt_P450_CS"/>
</dbReference>
<dbReference type="InterPro" id="IPR050651">
    <property type="entry name" value="Plant_Cytochrome_P450_Monoox"/>
</dbReference>
<keyword evidence="7" id="KW-0732">Signal</keyword>
<keyword evidence="4 5" id="KW-0408">Iron</keyword>
<keyword evidence="3 6" id="KW-0560">Oxidoreductase</keyword>
<keyword evidence="6" id="KW-0503">Monooxygenase</keyword>
<protein>
    <submittedName>
        <fullName evidence="8">Uncharacterized protein</fullName>
    </submittedName>
</protein>
<dbReference type="Proteomes" id="UP000823388">
    <property type="component" value="Chromosome 3K"/>
</dbReference>
<dbReference type="EMBL" id="CM029041">
    <property type="protein sequence ID" value="KAG2630316.1"/>
    <property type="molecule type" value="Genomic_DNA"/>
</dbReference>